<evidence type="ECO:0000313" key="2">
    <source>
        <dbReference type="Proteomes" id="UP000679722"/>
    </source>
</evidence>
<dbReference type="RefSeq" id="WP_211536856.1">
    <property type="nucleotide sequence ID" value="NZ_JAGSSV010000014.1"/>
</dbReference>
<evidence type="ECO:0000313" key="1">
    <source>
        <dbReference type="EMBL" id="MBR7889531.1"/>
    </source>
</evidence>
<name>A0ABS5HCZ6_9GAMM</name>
<gene>
    <name evidence="1" type="ORF">J9B83_11320</name>
</gene>
<dbReference type="EMBL" id="JAGSSV010000014">
    <property type="protein sequence ID" value="MBR7889531.1"/>
    <property type="molecule type" value="Genomic_DNA"/>
</dbReference>
<keyword evidence="2" id="KW-1185">Reference proteome</keyword>
<reference evidence="2" key="1">
    <citation type="submission" date="2023-07" db="EMBL/GenBank/DDBJ databases">
        <title>Marinomonas vulgaris A79, complete genome.</title>
        <authorList>
            <person name="Ying J.-J."/>
        </authorList>
    </citation>
    <scope>NUCLEOTIDE SEQUENCE [LARGE SCALE GENOMIC DNA]</scope>
    <source>
        <strain evidence="2">A79</strain>
    </source>
</reference>
<comment type="caution">
    <text evidence="1">The sequence shown here is derived from an EMBL/GenBank/DDBJ whole genome shotgun (WGS) entry which is preliminary data.</text>
</comment>
<sequence length="663" mass="74840">MDSFLALNQTTIKRFIKGVERYDKTLQSLSSWWEKIALVGKINSFEVASTILEDMDSTLSQFHILQKRLIENLTNEHARKIIAQDVLRCQMAIDVLIRNLFERTADIGFLATDSNIIHFLSDIGNREKHLTFMTTQMRAYADIYSVYRDVILVTADQNLVFQLSQPERRGRLSESFIQQALDIPDQYVEYFGPTALIPDQQSYLLYAQAVFYEEKVVGVLVLCFRFKNELEGITNDLLFTEEKNPFLLANGAGDIIFAPQSTAKDCPRRVQLDKPLDIVSIQRKDSVQVVMKGQPYQGYAGPDNWHTVSLLALANMDQRDEDVSSKKEDQLDLGGLISPDLFDIRCKSIAINDDLELIVLNGIITAAREDAVEFVPVLEAIKQIGRDIDNVFETSISALFSTIISGQLNAIRLQASLAVNIMDRNLYERANDCRWWALNSALQTLLAGKEVNTNRIRHILGKIHSLYTVYHTLYVYDKNRHYVAFSDDHYADKLGQPIEVNSGGKEALECTDIYRYSVSEFMPFECCDGHYTYIYNAGILHPDMPDKVVGGIGIVFDSATEFTAILKDILPKENGVVKEGSQSLFTSLDGKVIASSSDYHQVGSFFRPDIDKSELVRHGTFATIATIENTAYIIGAATSSGYREYKRQDGYDNTIVAWVLVPC</sequence>
<accession>A0ABS5HCZ6</accession>
<organism evidence="1 2">
    <name type="scientific">Marinomonas vulgaris</name>
    <dbReference type="NCBI Taxonomy" id="2823372"/>
    <lineage>
        <taxon>Bacteria</taxon>
        <taxon>Pseudomonadati</taxon>
        <taxon>Pseudomonadota</taxon>
        <taxon>Gammaproteobacteria</taxon>
        <taxon>Oceanospirillales</taxon>
        <taxon>Oceanospirillaceae</taxon>
        <taxon>Marinomonas</taxon>
    </lineage>
</organism>
<dbReference type="Proteomes" id="UP000679722">
    <property type="component" value="Unassembled WGS sequence"/>
</dbReference>
<protein>
    <submittedName>
        <fullName evidence="1">Cache domain-containing protein</fullName>
    </submittedName>
</protein>
<proteinExistence type="predicted"/>